<evidence type="ECO:0000256" key="1">
    <source>
        <dbReference type="ARBA" id="ARBA00012513"/>
    </source>
</evidence>
<feature type="binding site" evidence="7">
    <location>
        <position position="68"/>
    </location>
    <ligand>
        <name>ATP</name>
        <dbReference type="ChEBI" id="CHEBI:30616"/>
    </ligand>
</feature>
<dbReference type="InterPro" id="IPR045216">
    <property type="entry name" value="CK2_alpha"/>
</dbReference>
<keyword evidence="2 8" id="KW-0723">Serine/threonine-protein kinase</keyword>
<evidence type="ECO:0000256" key="5">
    <source>
        <dbReference type="ARBA" id="ARBA00022777"/>
    </source>
</evidence>
<evidence type="ECO:0000313" key="11">
    <source>
        <dbReference type="Proteomes" id="UP000269221"/>
    </source>
</evidence>
<dbReference type="GO" id="GO:0051726">
    <property type="term" value="P:regulation of cell cycle"/>
    <property type="evidence" value="ECO:0007669"/>
    <property type="project" value="TreeGrafter"/>
</dbReference>
<keyword evidence="6 7" id="KW-0067">ATP-binding</keyword>
<evidence type="ECO:0000256" key="4">
    <source>
        <dbReference type="ARBA" id="ARBA00022741"/>
    </source>
</evidence>
<dbReference type="OrthoDB" id="10254671at2759"/>
<dbReference type="GO" id="GO:0005634">
    <property type="term" value="C:nucleus"/>
    <property type="evidence" value="ECO:0007669"/>
    <property type="project" value="TreeGrafter"/>
</dbReference>
<comment type="similarity">
    <text evidence="8">Belongs to the protein kinase superfamily.</text>
</comment>
<dbReference type="Proteomes" id="UP000269221">
    <property type="component" value="Unassembled WGS sequence"/>
</dbReference>
<organism evidence="10 11">
    <name type="scientific">Hirundo rustica rustica</name>
    <dbReference type="NCBI Taxonomy" id="333673"/>
    <lineage>
        <taxon>Eukaryota</taxon>
        <taxon>Metazoa</taxon>
        <taxon>Chordata</taxon>
        <taxon>Craniata</taxon>
        <taxon>Vertebrata</taxon>
        <taxon>Euteleostomi</taxon>
        <taxon>Archelosauria</taxon>
        <taxon>Archosauria</taxon>
        <taxon>Dinosauria</taxon>
        <taxon>Saurischia</taxon>
        <taxon>Theropoda</taxon>
        <taxon>Coelurosauria</taxon>
        <taxon>Aves</taxon>
        <taxon>Neognathae</taxon>
        <taxon>Neoaves</taxon>
        <taxon>Telluraves</taxon>
        <taxon>Australaves</taxon>
        <taxon>Passeriformes</taxon>
        <taxon>Sylvioidea</taxon>
        <taxon>Hirundinidae</taxon>
        <taxon>Hirundo</taxon>
    </lineage>
</organism>
<dbReference type="InterPro" id="IPR008271">
    <property type="entry name" value="Ser/Thr_kinase_AS"/>
</dbReference>
<dbReference type="PROSITE" id="PS00107">
    <property type="entry name" value="PROTEIN_KINASE_ATP"/>
    <property type="match status" value="1"/>
</dbReference>
<proteinExistence type="inferred from homology"/>
<evidence type="ECO:0000256" key="6">
    <source>
        <dbReference type="ARBA" id="ARBA00022840"/>
    </source>
</evidence>
<evidence type="ECO:0000259" key="9">
    <source>
        <dbReference type="PROSITE" id="PS50011"/>
    </source>
</evidence>
<protein>
    <recommendedName>
        <fullName evidence="1">non-specific serine/threonine protein kinase</fullName>
        <ecNumber evidence="1">2.7.11.1</ecNumber>
    </recommendedName>
</protein>
<dbReference type="GO" id="GO:0005956">
    <property type="term" value="C:protein kinase CK2 complex"/>
    <property type="evidence" value="ECO:0007669"/>
    <property type="project" value="TreeGrafter"/>
</dbReference>
<dbReference type="STRING" id="333673.A0A3M0J3U3"/>
<name>A0A3M0J3U3_HIRRU</name>
<dbReference type="PROSITE" id="PS00108">
    <property type="entry name" value="PROTEIN_KINASE_ST"/>
    <property type="match status" value="1"/>
</dbReference>
<gene>
    <name evidence="10" type="ORF">DUI87_27860</name>
</gene>
<evidence type="ECO:0000256" key="3">
    <source>
        <dbReference type="ARBA" id="ARBA00022679"/>
    </source>
</evidence>
<dbReference type="PANTHER" id="PTHR24054">
    <property type="entry name" value="CASEIN KINASE II SUBUNIT ALPHA"/>
    <property type="match status" value="1"/>
</dbReference>
<dbReference type="AlphaFoldDB" id="A0A3M0J3U3"/>
<keyword evidence="5" id="KW-0418">Kinase</keyword>
<dbReference type="InterPro" id="IPR011009">
    <property type="entry name" value="Kinase-like_dom_sf"/>
</dbReference>
<keyword evidence="11" id="KW-1185">Reference proteome</keyword>
<dbReference type="PROSITE" id="PS50011">
    <property type="entry name" value="PROTEIN_KINASE_DOM"/>
    <property type="match status" value="1"/>
</dbReference>
<evidence type="ECO:0000256" key="7">
    <source>
        <dbReference type="PROSITE-ProRule" id="PRU10141"/>
    </source>
</evidence>
<evidence type="ECO:0000256" key="8">
    <source>
        <dbReference type="RuleBase" id="RU000304"/>
    </source>
</evidence>
<dbReference type="FunFam" id="3.30.200.20:FF:000088">
    <property type="entry name" value="Casein kinase II subunit alpha"/>
    <property type="match status" value="1"/>
</dbReference>
<dbReference type="Gene3D" id="1.10.510.10">
    <property type="entry name" value="Transferase(Phosphotransferase) domain 1"/>
    <property type="match status" value="1"/>
</dbReference>
<feature type="domain" description="Protein kinase" evidence="9">
    <location>
        <begin position="39"/>
        <end position="307"/>
    </location>
</feature>
<dbReference type="SUPFAM" id="SSF56112">
    <property type="entry name" value="Protein kinase-like (PK-like)"/>
    <property type="match status" value="1"/>
</dbReference>
<sequence length="447" mass="51667">MSGPVPSRARVYTDVNTHRPREYWDYESHVVEWGNQDDYQLVRKLGRGKYSEVFEAINITNNEKVVVKILKPVKKKKIKREIKILENLRGGPNIITLADIVKDPVQLYQTLTDYDIRFYMYEILKALDYCHSMGIMHRDVKPHNVMIDHEHRKLRLIDWGLAEFYHPGQEYNVRVASRYFKGPELLVDYQMYDYSLDMWSLGCMLASMIFRKEPFFHGHDNYDQLVRIAKVLGTEDLYDYIDKYNIELDPRFNDILGRHSRKRWERFVHSENQHLVSPEALDFLDKLLRYDHQSRLTAREAMEHPYFCRVPELAEQRPQAVCVPQQLSDNTALTGSVLFLDPIVKDQARMGSSNLPGGSTPVSSASMMSVLKMKLLIQLESLAPPETGALVEFQAGGYLKLEKSDCAKSDPTSSPTIPSLTCHVVRIPVTSQSCKYALRGRSEETLT</sequence>
<dbReference type="FunFam" id="1.10.510.10:FF:000059">
    <property type="entry name" value="Casein kinase II subunit alpha"/>
    <property type="match status" value="1"/>
</dbReference>
<keyword evidence="3" id="KW-0808">Transferase</keyword>
<keyword evidence="4 7" id="KW-0547">Nucleotide-binding</keyword>
<dbReference type="Gene3D" id="3.30.200.20">
    <property type="entry name" value="Phosphorylase Kinase, domain 1"/>
    <property type="match status" value="1"/>
</dbReference>
<dbReference type="GO" id="GO:0005829">
    <property type="term" value="C:cytosol"/>
    <property type="evidence" value="ECO:0007669"/>
    <property type="project" value="TreeGrafter"/>
</dbReference>
<dbReference type="GO" id="GO:0004674">
    <property type="term" value="F:protein serine/threonine kinase activity"/>
    <property type="evidence" value="ECO:0007669"/>
    <property type="project" value="UniProtKB-KW"/>
</dbReference>
<dbReference type="Pfam" id="PF00069">
    <property type="entry name" value="Pkinase"/>
    <property type="match status" value="1"/>
</dbReference>
<dbReference type="GO" id="GO:0005524">
    <property type="term" value="F:ATP binding"/>
    <property type="evidence" value="ECO:0007669"/>
    <property type="project" value="UniProtKB-UniRule"/>
</dbReference>
<evidence type="ECO:0000313" key="10">
    <source>
        <dbReference type="EMBL" id="RMB95747.1"/>
    </source>
</evidence>
<comment type="caution">
    <text evidence="10">The sequence shown here is derived from an EMBL/GenBank/DDBJ whole genome shotgun (WGS) entry which is preliminary data.</text>
</comment>
<evidence type="ECO:0000256" key="2">
    <source>
        <dbReference type="ARBA" id="ARBA00022527"/>
    </source>
</evidence>
<dbReference type="EMBL" id="QRBI01000184">
    <property type="protein sequence ID" value="RMB95747.1"/>
    <property type="molecule type" value="Genomic_DNA"/>
</dbReference>
<reference evidence="10 11" key="1">
    <citation type="submission" date="2018-07" db="EMBL/GenBank/DDBJ databases">
        <title>A high quality draft genome assembly of the barn swallow (H. rustica rustica).</title>
        <authorList>
            <person name="Formenti G."/>
            <person name="Chiara M."/>
            <person name="Poveda L."/>
            <person name="Francoijs K.-J."/>
            <person name="Bonisoli-Alquati A."/>
            <person name="Canova L."/>
            <person name="Gianfranceschi L."/>
            <person name="Horner D.S."/>
            <person name="Saino N."/>
        </authorList>
    </citation>
    <scope>NUCLEOTIDE SEQUENCE [LARGE SCALE GENOMIC DNA]</scope>
    <source>
        <strain evidence="10">Chelidonia</strain>
        <tissue evidence="10">Blood</tissue>
    </source>
</reference>
<dbReference type="EC" id="2.7.11.1" evidence="1"/>
<dbReference type="InterPro" id="IPR017441">
    <property type="entry name" value="Protein_kinase_ATP_BS"/>
</dbReference>
<dbReference type="SMART" id="SM00220">
    <property type="entry name" value="S_TKc"/>
    <property type="match status" value="1"/>
</dbReference>
<dbReference type="CDD" id="cd14132">
    <property type="entry name" value="STKc_CK2_alpha"/>
    <property type="match status" value="1"/>
</dbReference>
<accession>A0A3M0J3U3</accession>
<dbReference type="PANTHER" id="PTHR24054:SF16">
    <property type="entry name" value="CASEIN KINASE II SUBUNIT ALPHA-RELATED"/>
    <property type="match status" value="1"/>
</dbReference>
<dbReference type="InterPro" id="IPR000719">
    <property type="entry name" value="Prot_kinase_dom"/>
</dbReference>